<accession>A0AAV2HFG6</accession>
<feature type="domain" description="EGF-like" evidence="6">
    <location>
        <begin position="8"/>
        <end position="44"/>
    </location>
</feature>
<keyword evidence="8" id="KW-1185">Reference proteome</keyword>
<evidence type="ECO:0000256" key="1">
    <source>
        <dbReference type="ARBA" id="ARBA00022536"/>
    </source>
</evidence>
<dbReference type="EMBL" id="CAXITT010000076">
    <property type="protein sequence ID" value="CAL1530796.1"/>
    <property type="molecule type" value="Genomic_DNA"/>
</dbReference>
<keyword evidence="3" id="KW-0677">Repeat</keyword>
<organism evidence="7 8">
    <name type="scientific">Lymnaea stagnalis</name>
    <name type="common">Great pond snail</name>
    <name type="synonym">Helix stagnalis</name>
    <dbReference type="NCBI Taxonomy" id="6523"/>
    <lineage>
        <taxon>Eukaryota</taxon>
        <taxon>Metazoa</taxon>
        <taxon>Spiralia</taxon>
        <taxon>Lophotrochozoa</taxon>
        <taxon>Mollusca</taxon>
        <taxon>Gastropoda</taxon>
        <taxon>Heterobranchia</taxon>
        <taxon>Euthyneura</taxon>
        <taxon>Panpulmonata</taxon>
        <taxon>Hygrophila</taxon>
        <taxon>Lymnaeoidea</taxon>
        <taxon>Lymnaeidae</taxon>
        <taxon>Lymnaea</taxon>
    </lineage>
</organism>
<feature type="non-terminal residue" evidence="7">
    <location>
        <position position="1"/>
    </location>
</feature>
<keyword evidence="1 5" id="KW-0245">EGF-like domain</keyword>
<dbReference type="FunFam" id="2.10.25.10:FF:000525">
    <property type="entry name" value="Fat-like cadherin-related tumor suppressor homolog"/>
    <property type="match status" value="1"/>
</dbReference>
<keyword evidence="2" id="KW-0732">Signal</keyword>
<evidence type="ECO:0000256" key="5">
    <source>
        <dbReference type="PROSITE-ProRule" id="PRU00076"/>
    </source>
</evidence>
<dbReference type="PROSITE" id="PS50026">
    <property type="entry name" value="EGF_3"/>
    <property type="match status" value="1"/>
</dbReference>
<evidence type="ECO:0000313" key="7">
    <source>
        <dbReference type="EMBL" id="CAL1530796.1"/>
    </source>
</evidence>
<comment type="caution">
    <text evidence="7">The sequence shown here is derived from an EMBL/GenBank/DDBJ whole genome shotgun (WGS) entry which is preliminary data.</text>
</comment>
<proteinExistence type="predicted"/>
<dbReference type="SUPFAM" id="SSF57196">
    <property type="entry name" value="EGF/Laminin"/>
    <property type="match status" value="1"/>
</dbReference>
<evidence type="ECO:0000256" key="2">
    <source>
        <dbReference type="ARBA" id="ARBA00022729"/>
    </source>
</evidence>
<dbReference type="InterPro" id="IPR001881">
    <property type="entry name" value="EGF-like_Ca-bd_dom"/>
</dbReference>
<sequence length="84" mass="9149">SGVSCEFEENPCDSEPCLNGGECKGSQEFLHCECSTGYTGERCETKIDSCEPMPCYILGTESCEGESLSYHCKCLPGWEGNGIY</sequence>
<dbReference type="PROSITE" id="PS01186">
    <property type="entry name" value="EGF_2"/>
    <property type="match status" value="1"/>
</dbReference>
<evidence type="ECO:0000256" key="4">
    <source>
        <dbReference type="ARBA" id="ARBA00023157"/>
    </source>
</evidence>
<dbReference type="Proteomes" id="UP001497497">
    <property type="component" value="Unassembled WGS sequence"/>
</dbReference>
<dbReference type="SMART" id="SM00181">
    <property type="entry name" value="EGF"/>
    <property type="match status" value="2"/>
</dbReference>
<dbReference type="GO" id="GO:0005509">
    <property type="term" value="F:calcium ion binding"/>
    <property type="evidence" value="ECO:0007669"/>
    <property type="project" value="InterPro"/>
</dbReference>
<feature type="disulfide bond" evidence="5">
    <location>
        <begin position="34"/>
        <end position="43"/>
    </location>
</feature>
<evidence type="ECO:0000259" key="6">
    <source>
        <dbReference type="PROSITE" id="PS50026"/>
    </source>
</evidence>
<dbReference type="SMART" id="SM00179">
    <property type="entry name" value="EGF_CA"/>
    <property type="match status" value="2"/>
</dbReference>
<gene>
    <name evidence="7" type="ORF">GSLYS_00004921001</name>
</gene>
<dbReference type="Gene3D" id="2.10.25.10">
    <property type="entry name" value="Laminin"/>
    <property type="match status" value="2"/>
</dbReference>
<name>A0AAV2HFG6_LYMST</name>
<keyword evidence="4 5" id="KW-1015">Disulfide bond</keyword>
<protein>
    <recommendedName>
        <fullName evidence="6">EGF-like domain-containing protein</fullName>
    </recommendedName>
</protein>
<dbReference type="PANTHER" id="PTHR12916:SF4">
    <property type="entry name" value="UNINFLATABLE, ISOFORM C"/>
    <property type="match status" value="1"/>
</dbReference>
<evidence type="ECO:0000313" key="8">
    <source>
        <dbReference type="Proteomes" id="UP001497497"/>
    </source>
</evidence>
<dbReference type="InterPro" id="IPR000742">
    <property type="entry name" value="EGF"/>
</dbReference>
<dbReference type="PROSITE" id="PS00022">
    <property type="entry name" value="EGF_1"/>
    <property type="match status" value="1"/>
</dbReference>
<evidence type="ECO:0000256" key="3">
    <source>
        <dbReference type="ARBA" id="ARBA00022737"/>
    </source>
</evidence>
<dbReference type="PANTHER" id="PTHR12916">
    <property type="entry name" value="CYTOCHROME C OXIDASE POLYPEPTIDE VIC-2"/>
    <property type="match status" value="1"/>
</dbReference>
<dbReference type="Pfam" id="PF00008">
    <property type="entry name" value="EGF"/>
    <property type="match status" value="1"/>
</dbReference>
<dbReference type="AlphaFoldDB" id="A0AAV2HFG6"/>
<comment type="caution">
    <text evidence="5">Lacks conserved residue(s) required for the propagation of feature annotation.</text>
</comment>
<reference evidence="7 8" key="1">
    <citation type="submission" date="2024-04" db="EMBL/GenBank/DDBJ databases">
        <authorList>
            <consortium name="Genoscope - CEA"/>
            <person name="William W."/>
        </authorList>
    </citation>
    <scope>NUCLEOTIDE SEQUENCE [LARGE SCALE GENOMIC DNA]</scope>
</reference>